<protein>
    <recommendedName>
        <fullName evidence="4">FIP-RBD domain-containing protein</fullName>
    </recommendedName>
</protein>
<evidence type="ECO:0000259" key="4">
    <source>
        <dbReference type="PROSITE" id="PS51511"/>
    </source>
</evidence>
<dbReference type="GO" id="GO:0055037">
    <property type="term" value="C:recycling endosome"/>
    <property type="evidence" value="ECO:0007669"/>
    <property type="project" value="TreeGrafter"/>
</dbReference>
<dbReference type="PANTHER" id="PTHR15746">
    <property type="entry name" value="RAB11-RELATED"/>
    <property type="match status" value="1"/>
</dbReference>
<name>A0A3B5AGG2_9TELE</name>
<keyword evidence="2" id="KW-0597">Phosphoprotein</keyword>
<dbReference type="GO" id="GO:0030141">
    <property type="term" value="C:secretory granule"/>
    <property type="evidence" value="ECO:0007669"/>
    <property type="project" value="TreeGrafter"/>
</dbReference>
<dbReference type="AlphaFoldDB" id="A0A3B5AGG2"/>
<evidence type="ECO:0000256" key="1">
    <source>
        <dbReference type="ARBA" id="ARBA00022448"/>
    </source>
</evidence>
<evidence type="ECO:0000313" key="5">
    <source>
        <dbReference type="Ensembl" id="ENSSPAP00000019501.1"/>
    </source>
</evidence>
<dbReference type="PROSITE" id="PS51511">
    <property type="entry name" value="FIP_RBD"/>
    <property type="match status" value="1"/>
</dbReference>
<sequence>TNDPSNIKLLLFLSFTFASVHLQSLTEGAGSYYHLTHSELVALLVQREAELERDLEDYIDTLLVRIMEQKPTLLQVRSKFK</sequence>
<dbReference type="GeneTree" id="ENSGT00940000178332"/>
<dbReference type="GO" id="GO:0045335">
    <property type="term" value="C:phagocytic vesicle"/>
    <property type="evidence" value="ECO:0007669"/>
    <property type="project" value="TreeGrafter"/>
</dbReference>
<keyword evidence="3" id="KW-0732">Signal</keyword>
<dbReference type="GO" id="GO:0045055">
    <property type="term" value="P:regulated exocytosis"/>
    <property type="evidence" value="ECO:0007669"/>
    <property type="project" value="TreeGrafter"/>
</dbReference>
<dbReference type="GO" id="GO:0005739">
    <property type="term" value="C:mitochondrion"/>
    <property type="evidence" value="ECO:0007669"/>
    <property type="project" value="TreeGrafter"/>
</dbReference>
<dbReference type="Gene3D" id="1.20.5.2440">
    <property type="match status" value="1"/>
</dbReference>
<feature type="signal peptide" evidence="3">
    <location>
        <begin position="1"/>
        <end position="22"/>
    </location>
</feature>
<organism evidence="5">
    <name type="scientific">Stegastes partitus</name>
    <name type="common">bicolor damselfish</name>
    <dbReference type="NCBI Taxonomy" id="144197"/>
    <lineage>
        <taxon>Eukaryota</taxon>
        <taxon>Metazoa</taxon>
        <taxon>Chordata</taxon>
        <taxon>Craniata</taxon>
        <taxon>Vertebrata</taxon>
        <taxon>Euteleostomi</taxon>
        <taxon>Actinopterygii</taxon>
        <taxon>Neopterygii</taxon>
        <taxon>Teleostei</taxon>
        <taxon>Neoteleostei</taxon>
        <taxon>Acanthomorphata</taxon>
        <taxon>Ovalentaria</taxon>
        <taxon>Pomacentridae</taxon>
        <taxon>Stegastes</taxon>
    </lineage>
</organism>
<dbReference type="Ensembl" id="ENSSPAT00000019796.1">
    <property type="protein sequence ID" value="ENSSPAP00000019501.1"/>
    <property type="gene ID" value="ENSSPAG00000014725.1"/>
</dbReference>
<dbReference type="GO" id="GO:0005769">
    <property type="term" value="C:early endosome"/>
    <property type="evidence" value="ECO:0007669"/>
    <property type="project" value="TreeGrafter"/>
</dbReference>
<dbReference type="Pfam" id="PF09457">
    <property type="entry name" value="RBD-FIP"/>
    <property type="match status" value="1"/>
</dbReference>
<dbReference type="PANTHER" id="PTHR15746:SF14">
    <property type="entry name" value="RAB11 FAMILY-INTERACTING PROTEIN 5"/>
    <property type="match status" value="1"/>
</dbReference>
<dbReference type="InterPro" id="IPR019018">
    <property type="entry name" value="Rab-bd_FIP-RBD"/>
</dbReference>
<evidence type="ECO:0000256" key="3">
    <source>
        <dbReference type="SAM" id="SignalP"/>
    </source>
</evidence>
<proteinExistence type="predicted"/>
<dbReference type="SUPFAM" id="SSF144270">
    <property type="entry name" value="Eferin C-derminal domain-like"/>
    <property type="match status" value="1"/>
</dbReference>
<dbReference type="STRING" id="144197.ENSSPAP00000019501"/>
<reference evidence="5" key="1">
    <citation type="submission" date="2023-09" db="UniProtKB">
        <authorList>
            <consortium name="Ensembl"/>
        </authorList>
    </citation>
    <scope>IDENTIFICATION</scope>
</reference>
<dbReference type="InterPro" id="IPR037245">
    <property type="entry name" value="FIP-RBD_C_sf"/>
</dbReference>
<keyword evidence="1" id="KW-0813">Transport</keyword>
<dbReference type="GO" id="GO:0031267">
    <property type="term" value="F:small GTPase binding"/>
    <property type="evidence" value="ECO:0007669"/>
    <property type="project" value="InterPro"/>
</dbReference>
<accession>A0A3B5AGG2</accession>
<dbReference type="InterPro" id="IPR037789">
    <property type="entry name" value="FIP_classI"/>
</dbReference>
<feature type="domain" description="FIP-RBD" evidence="4">
    <location>
        <begin position="15"/>
        <end position="77"/>
    </location>
</feature>
<feature type="chain" id="PRO_5017338780" description="FIP-RBD domain-containing protein" evidence="3">
    <location>
        <begin position="23"/>
        <end position="81"/>
    </location>
</feature>
<evidence type="ECO:0000256" key="2">
    <source>
        <dbReference type="ARBA" id="ARBA00022553"/>
    </source>
</evidence>